<dbReference type="EMBL" id="CACTIH010003794">
    <property type="protein sequence ID" value="CAA2985154.1"/>
    <property type="molecule type" value="Genomic_DNA"/>
</dbReference>
<evidence type="ECO:0000313" key="2">
    <source>
        <dbReference type="Proteomes" id="UP000594638"/>
    </source>
</evidence>
<keyword evidence="2" id="KW-1185">Reference proteome</keyword>
<gene>
    <name evidence="1" type="ORF">OLEA9_A104459</name>
</gene>
<sequence length="101" mass="11563">MENALSLTPWNNPFESNDINLEILVQKFGTSNFLEDQENQKVIESFYEPVIMLSFQHRYVVKDLIKNVIDELTKKLEVSSVNQAGGSQVKKKVLACPSSMW</sequence>
<evidence type="ECO:0000313" key="1">
    <source>
        <dbReference type="EMBL" id="CAA2985154.1"/>
    </source>
</evidence>
<dbReference type="Gramene" id="OE9A104459T1">
    <property type="protein sequence ID" value="OE9A104459C1"/>
    <property type="gene ID" value="OE9A104459"/>
</dbReference>
<protein>
    <submittedName>
        <fullName evidence="1">Uncharacterized protein</fullName>
    </submittedName>
</protein>
<reference evidence="1 2" key="1">
    <citation type="submission" date="2019-12" db="EMBL/GenBank/DDBJ databases">
        <authorList>
            <person name="Alioto T."/>
            <person name="Alioto T."/>
            <person name="Gomez Garrido J."/>
        </authorList>
    </citation>
    <scope>NUCLEOTIDE SEQUENCE [LARGE SCALE GENOMIC DNA]</scope>
</reference>
<name>A0A8S0S0V9_OLEEU</name>
<accession>A0A8S0S0V9</accession>
<proteinExistence type="predicted"/>
<dbReference type="Proteomes" id="UP000594638">
    <property type="component" value="Unassembled WGS sequence"/>
</dbReference>
<dbReference type="AlphaFoldDB" id="A0A8S0S0V9"/>
<comment type="caution">
    <text evidence="1">The sequence shown here is derived from an EMBL/GenBank/DDBJ whole genome shotgun (WGS) entry which is preliminary data.</text>
</comment>
<organism evidence="1 2">
    <name type="scientific">Olea europaea subsp. europaea</name>
    <dbReference type="NCBI Taxonomy" id="158383"/>
    <lineage>
        <taxon>Eukaryota</taxon>
        <taxon>Viridiplantae</taxon>
        <taxon>Streptophyta</taxon>
        <taxon>Embryophyta</taxon>
        <taxon>Tracheophyta</taxon>
        <taxon>Spermatophyta</taxon>
        <taxon>Magnoliopsida</taxon>
        <taxon>eudicotyledons</taxon>
        <taxon>Gunneridae</taxon>
        <taxon>Pentapetalae</taxon>
        <taxon>asterids</taxon>
        <taxon>lamiids</taxon>
        <taxon>Lamiales</taxon>
        <taxon>Oleaceae</taxon>
        <taxon>Oleeae</taxon>
        <taxon>Olea</taxon>
    </lineage>
</organism>